<dbReference type="Pfam" id="PF00892">
    <property type="entry name" value="EamA"/>
    <property type="match status" value="1"/>
</dbReference>
<keyword evidence="4" id="KW-1185">Reference proteome</keyword>
<dbReference type="InterPro" id="IPR000620">
    <property type="entry name" value="EamA_dom"/>
</dbReference>
<dbReference type="SUPFAM" id="SSF103481">
    <property type="entry name" value="Multidrug resistance efflux transporter EmrE"/>
    <property type="match status" value="1"/>
</dbReference>
<protein>
    <submittedName>
        <fullName evidence="3">Transporter family protein</fullName>
    </submittedName>
</protein>
<evidence type="ECO:0000313" key="3">
    <source>
        <dbReference type="EMBL" id="SEH16396.1"/>
    </source>
</evidence>
<dbReference type="InterPro" id="IPR037185">
    <property type="entry name" value="EmrE-like"/>
</dbReference>
<dbReference type="OrthoDB" id="156473at2157"/>
<dbReference type="Proteomes" id="UP000199112">
    <property type="component" value="Unassembled WGS sequence"/>
</dbReference>
<sequence>MEREYLALSVIAFVAYSLVAPLLKVAMETVPSTMAVFLSNTIMLGLLGGLLLYQGVSPRPYLSHPKTPHIVAWGALLAIGLLAYYRALELGPVSVVVPIYGLFIAVSSIIGIVALEESLTVRNGLGIVFAVLAVVLMSL</sequence>
<dbReference type="GO" id="GO:0016020">
    <property type="term" value="C:membrane"/>
    <property type="evidence" value="ECO:0007669"/>
    <property type="project" value="InterPro"/>
</dbReference>
<organism evidence="3 4">
    <name type="scientific">Natronorubrum sediminis</name>
    <dbReference type="NCBI Taxonomy" id="640943"/>
    <lineage>
        <taxon>Archaea</taxon>
        <taxon>Methanobacteriati</taxon>
        <taxon>Methanobacteriota</taxon>
        <taxon>Stenosarchaea group</taxon>
        <taxon>Halobacteria</taxon>
        <taxon>Halobacteriales</taxon>
        <taxon>Natrialbaceae</taxon>
        <taxon>Natronorubrum</taxon>
    </lineage>
</organism>
<evidence type="ECO:0000256" key="1">
    <source>
        <dbReference type="SAM" id="Phobius"/>
    </source>
</evidence>
<accession>A0A1H6G002</accession>
<gene>
    <name evidence="3" type="ORF">SAMN04487967_2597</name>
</gene>
<name>A0A1H6G002_9EURY</name>
<evidence type="ECO:0000259" key="2">
    <source>
        <dbReference type="Pfam" id="PF00892"/>
    </source>
</evidence>
<feature type="transmembrane region" description="Helical" evidence="1">
    <location>
        <begin position="35"/>
        <end position="56"/>
    </location>
</feature>
<feature type="transmembrane region" description="Helical" evidence="1">
    <location>
        <begin position="121"/>
        <end position="138"/>
    </location>
</feature>
<reference evidence="4" key="1">
    <citation type="submission" date="2016-10" db="EMBL/GenBank/DDBJ databases">
        <authorList>
            <person name="Varghese N."/>
            <person name="Submissions S."/>
        </authorList>
    </citation>
    <scope>NUCLEOTIDE SEQUENCE [LARGE SCALE GENOMIC DNA]</scope>
    <source>
        <strain evidence="4">CGMCC 1.8981</strain>
    </source>
</reference>
<keyword evidence="1" id="KW-0812">Transmembrane</keyword>
<feature type="transmembrane region" description="Helical" evidence="1">
    <location>
        <begin position="95"/>
        <end position="115"/>
    </location>
</feature>
<feature type="transmembrane region" description="Helical" evidence="1">
    <location>
        <begin position="6"/>
        <end position="23"/>
    </location>
</feature>
<dbReference type="RefSeq" id="WP_090507373.1">
    <property type="nucleotide sequence ID" value="NZ_FNWL01000002.1"/>
</dbReference>
<dbReference type="EMBL" id="FNWL01000002">
    <property type="protein sequence ID" value="SEH16396.1"/>
    <property type="molecule type" value="Genomic_DNA"/>
</dbReference>
<keyword evidence="1" id="KW-0472">Membrane</keyword>
<dbReference type="AlphaFoldDB" id="A0A1H6G002"/>
<feature type="domain" description="EamA" evidence="2">
    <location>
        <begin position="8"/>
        <end position="138"/>
    </location>
</feature>
<keyword evidence="1" id="KW-1133">Transmembrane helix</keyword>
<proteinExistence type="predicted"/>
<feature type="transmembrane region" description="Helical" evidence="1">
    <location>
        <begin position="68"/>
        <end position="88"/>
    </location>
</feature>
<evidence type="ECO:0000313" key="4">
    <source>
        <dbReference type="Proteomes" id="UP000199112"/>
    </source>
</evidence>
<dbReference type="Gene3D" id="1.10.3730.20">
    <property type="match status" value="1"/>
</dbReference>